<dbReference type="PANTHER" id="PTHR39199:SF1">
    <property type="entry name" value="BLR5128 PROTEIN"/>
    <property type="match status" value="1"/>
</dbReference>
<dbReference type="PANTHER" id="PTHR39199">
    <property type="entry name" value="BLR5128 PROTEIN"/>
    <property type="match status" value="1"/>
</dbReference>
<sequence>MRIVDDIRKLIAATEVVLYPEPLMIVSVSRDEEEKARRLMEDLEPFSSITFDVSEVSLVLKTEEWDDLKENFHDYEEEGPYRLITFDIVLDLAIVGYLAVISRILADAGISIYALSTYLRDHVLVKESDAETAVNVLRGLIEECKM</sequence>
<dbReference type="Gene3D" id="3.30.2130.10">
    <property type="entry name" value="VC0802-like"/>
    <property type="match status" value="1"/>
</dbReference>
<accession>X0WC59</accession>
<evidence type="ECO:0000259" key="1">
    <source>
        <dbReference type="Pfam" id="PF13840"/>
    </source>
</evidence>
<feature type="domain" description="CASTOR ACT" evidence="1">
    <location>
        <begin position="81"/>
        <end position="138"/>
    </location>
</feature>
<evidence type="ECO:0000313" key="2">
    <source>
        <dbReference type="EMBL" id="GAG28504.1"/>
    </source>
</evidence>
<reference evidence="2" key="1">
    <citation type="journal article" date="2014" name="Front. Microbiol.">
        <title>High frequency of phylogenetically diverse reductive dehalogenase-homologous genes in deep subseafloor sedimentary metagenomes.</title>
        <authorList>
            <person name="Kawai M."/>
            <person name="Futagami T."/>
            <person name="Toyoda A."/>
            <person name="Takaki Y."/>
            <person name="Nishi S."/>
            <person name="Hori S."/>
            <person name="Arai W."/>
            <person name="Tsubouchi T."/>
            <person name="Morono Y."/>
            <person name="Uchiyama I."/>
            <person name="Ito T."/>
            <person name="Fujiyama A."/>
            <person name="Inagaki F."/>
            <person name="Takami H."/>
        </authorList>
    </citation>
    <scope>NUCLEOTIDE SEQUENCE</scope>
    <source>
        <strain evidence="2">Expedition CK06-06</strain>
    </source>
</reference>
<dbReference type="EMBL" id="BARS01048893">
    <property type="protein sequence ID" value="GAG28504.1"/>
    <property type="molecule type" value="Genomic_DNA"/>
</dbReference>
<protein>
    <recommendedName>
        <fullName evidence="1">CASTOR ACT domain-containing protein</fullName>
    </recommendedName>
</protein>
<dbReference type="InterPro" id="IPR045865">
    <property type="entry name" value="ACT-like_dom_sf"/>
</dbReference>
<dbReference type="InterPro" id="IPR027795">
    <property type="entry name" value="CASTOR_ACT_dom"/>
</dbReference>
<dbReference type="AlphaFoldDB" id="X0WC59"/>
<name>X0WC59_9ZZZZ</name>
<organism evidence="2">
    <name type="scientific">marine sediment metagenome</name>
    <dbReference type="NCBI Taxonomy" id="412755"/>
    <lineage>
        <taxon>unclassified sequences</taxon>
        <taxon>metagenomes</taxon>
        <taxon>ecological metagenomes</taxon>
    </lineage>
</organism>
<comment type="caution">
    <text evidence="2">The sequence shown here is derived from an EMBL/GenBank/DDBJ whole genome shotgun (WGS) entry which is preliminary data.</text>
</comment>
<dbReference type="SUPFAM" id="SSF55021">
    <property type="entry name" value="ACT-like"/>
    <property type="match status" value="1"/>
</dbReference>
<dbReference type="Pfam" id="PF13840">
    <property type="entry name" value="ACT_7"/>
    <property type="match status" value="1"/>
</dbReference>
<gene>
    <name evidence="2" type="ORF">S01H1_73195</name>
</gene>
<proteinExistence type="predicted"/>